<dbReference type="EMBL" id="BART01030419">
    <property type="protein sequence ID" value="GAH17050.1"/>
    <property type="molecule type" value="Genomic_DNA"/>
</dbReference>
<proteinExistence type="predicted"/>
<feature type="non-terminal residue" evidence="1">
    <location>
        <position position="110"/>
    </location>
</feature>
<reference evidence="1" key="1">
    <citation type="journal article" date="2014" name="Front. Microbiol.">
        <title>High frequency of phylogenetically diverse reductive dehalogenase-homologous genes in deep subseafloor sedimentary metagenomes.</title>
        <authorList>
            <person name="Kawai M."/>
            <person name="Futagami T."/>
            <person name="Toyoda A."/>
            <person name="Takaki Y."/>
            <person name="Nishi S."/>
            <person name="Hori S."/>
            <person name="Arai W."/>
            <person name="Tsubouchi T."/>
            <person name="Morono Y."/>
            <person name="Uchiyama I."/>
            <person name="Ito T."/>
            <person name="Fujiyama A."/>
            <person name="Inagaki F."/>
            <person name="Takami H."/>
        </authorList>
    </citation>
    <scope>NUCLEOTIDE SEQUENCE</scope>
    <source>
        <strain evidence="1">Expedition CK06-06</strain>
    </source>
</reference>
<dbReference type="SUPFAM" id="SSF52402">
    <property type="entry name" value="Adenine nucleotide alpha hydrolases-like"/>
    <property type="match status" value="1"/>
</dbReference>
<dbReference type="AlphaFoldDB" id="X1E9L3"/>
<accession>X1E9L3</accession>
<protein>
    <recommendedName>
        <fullName evidence="2">UspA domain-containing protein</fullName>
    </recommendedName>
</protein>
<evidence type="ECO:0008006" key="2">
    <source>
        <dbReference type="Google" id="ProtNLM"/>
    </source>
</evidence>
<sequence>MLFLYISSVQFLDYSAAPKVVDIESELDEMGEFLLVMAQERARKAGVMADILVRRGNFSEVLKDVVQEYPIETVILGSSTGDTGVITEEYISEITEEISREYDVEFIILK</sequence>
<evidence type="ECO:0000313" key="1">
    <source>
        <dbReference type="EMBL" id="GAH17050.1"/>
    </source>
</evidence>
<organism evidence="1">
    <name type="scientific">marine sediment metagenome</name>
    <dbReference type="NCBI Taxonomy" id="412755"/>
    <lineage>
        <taxon>unclassified sequences</taxon>
        <taxon>metagenomes</taxon>
        <taxon>ecological metagenomes</taxon>
    </lineage>
</organism>
<name>X1E9L3_9ZZZZ</name>
<comment type="caution">
    <text evidence="1">The sequence shown here is derived from an EMBL/GenBank/DDBJ whole genome shotgun (WGS) entry which is preliminary data.</text>
</comment>
<gene>
    <name evidence="1" type="ORF">S01H4_53123</name>
</gene>